<organism evidence="1 2">
    <name type="scientific">Rhododendron molle</name>
    <name type="common">Chinese azalea</name>
    <name type="synonym">Azalea mollis</name>
    <dbReference type="NCBI Taxonomy" id="49168"/>
    <lineage>
        <taxon>Eukaryota</taxon>
        <taxon>Viridiplantae</taxon>
        <taxon>Streptophyta</taxon>
        <taxon>Embryophyta</taxon>
        <taxon>Tracheophyta</taxon>
        <taxon>Spermatophyta</taxon>
        <taxon>Magnoliopsida</taxon>
        <taxon>eudicotyledons</taxon>
        <taxon>Gunneridae</taxon>
        <taxon>Pentapetalae</taxon>
        <taxon>asterids</taxon>
        <taxon>Ericales</taxon>
        <taxon>Ericaceae</taxon>
        <taxon>Ericoideae</taxon>
        <taxon>Rhodoreae</taxon>
        <taxon>Rhododendron</taxon>
    </lineage>
</organism>
<dbReference type="Proteomes" id="UP001062846">
    <property type="component" value="Chromosome 2"/>
</dbReference>
<protein>
    <submittedName>
        <fullName evidence="1">Uncharacterized protein</fullName>
    </submittedName>
</protein>
<dbReference type="EMBL" id="CM046389">
    <property type="protein sequence ID" value="KAI8567089.1"/>
    <property type="molecule type" value="Genomic_DNA"/>
</dbReference>
<evidence type="ECO:0000313" key="1">
    <source>
        <dbReference type="EMBL" id="KAI8567089.1"/>
    </source>
</evidence>
<comment type="caution">
    <text evidence="1">The sequence shown here is derived from an EMBL/GenBank/DDBJ whole genome shotgun (WGS) entry which is preliminary data.</text>
</comment>
<gene>
    <name evidence="1" type="ORF">RHMOL_Rhmol02G0094200</name>
</gene>
<sequence length="86" mass="9224">MANGCTAMYILCCGPITHTYGEKAVSDGAVRLVLRKVIDGAFLDLLLPVLATLSRLPSAAREMARMGAVACLLKIMWKRGNKDSNA</sequence>
<reference evidence="1" key="1">
    <citation type="submission" date="2022-02" db="EMBL/GenBank/DDBJ databases">
        <title>Plant Genome Project.</title>
        <authorList>
            <person name="Zhang R.-G."/>
        </authorList>
    </citation>
    <scope>NUCLEOTIDE SEQUENCE</scope>
    <source>
        <strain evidence="1">AT1</strain>
    </source>
</reference>
<accession>A0ACC0PPM5</accession>
<keyword evidence="2" id="KW-1185">Reference proteome</keyword>
<name>A0ACC0PPM5_RHOML</name>
<evidence type="ECO:0000313" key="2">
    <source>
        <dbReference type="Proteomes" id="UP001062846"/>
    </source>
</evidence>
<proteinExistence type="predicted"/>